<gene>
    <name evidence="2" type="ORF">FOMPIDRAFT_1092060</name>
</gene>
<dbReference type="InterPro" id="IPR029063">
    <property type="entry name" value="SAM-dependent_MTases_sf"/>
</dbReference>
<dbReference type="AlphaFoldDB" id="S8DRI6"/>
<organism evidence="2 3">
    <name type="scientific">Fomitopsis schrenkii</name>
    <name type="common">Brown rot fungus</name>
    <dbReference type="NCBI Taxonomy" id="2126942"/>
    <lineage>
        <taxon>Eukaryota</taxon>
        <taxon>Fungi</taxon>
        <taxon>Dikarya</taxon>
        <taxon>Basidiomycota</taxon>
        <taxon>Agaricomycotina</taxon>
        <taxon>Agaricomycetes</taxon>
        <taxon>Polyporales</taxon>
        <taxon>Fomitopsis</taxon>
    </lineage>
</organism>
<dbReference type="EMBL" id="KE504198">
    <property type="protein sequence ID" value="EPS95891.1"/>
    <property type="molecule type" value="Genomic_DNA"/>
</dbReference>
<dbReference type="Proteomes" id="UP000015241">
    <property type="component" value="Unassembled WGS sequence"/>
</dbReference>
<keyword evidence="3" id="KW-1185">Reference proteome</keyword>
<dbReference type="STRING" id="743788.S8DRI6"/>
<feature type="non-terminal residue" evidence="2">
    <location>
        <position position="201"/>
    </location>
</feature>
<accession>S8DRI6</accession>
<evidence type="ECO:0008006" key="4">
    <source>
        <dbReference type="Google" id="ProtNLM"/>
    </source>
</evidence>
<dbReference type="SUPFAM" id="SSF53335">
    <property type="entry name" value="S-adenosyl-L-methionine-dependent methyltransferases"/>
    <property type="match status" value="1"/>
</dbReference>
<feature type="non-terminal residue" evidence="2">
    <location>
        <position position="1"/>
    </location>
</feature>
<sequence>AGHGHTHGYAKADQEFFDQNFAMFERPDVVDATRRVAAAVRERYPSLFNAESTMLLDYACGTGLFSRELSAHVKSIVGVDISTKVVEEYNSQAFMKGLSDKLKAVSVELKVDDQLDGTTQQFDIVLCTMAYHHFSNPEEVTKILASFVKPAGSLVVVDLISNGKESIISEEHRKTVPHAGGFDEDRMKAMFTAAGLGGFEM</sequence>
<keyword evidence="1" id="KW-0808">Transferase</keyword>
<evidence type="ECO:0000256" key="1">
    <source>
        <dbReference type="ARBA" id="ARBA00022679"/>
    </source>
</evidence>
<dbReference type="Gene3D" id="3.40.50.150">
    <property type="entry name" value="Vaccinia Virus protein VP39"/>
    <property type="match status" value="1"/>
</dbReference>
<dbReference type="OrthoDB" id="3647at2759"/>
<protein>
    <recommendedName>
        <fullName evidence="4">Methyltransferase domain-containing protein</fullName>
    </recommendedName>
</protein>
<dbReference type="PANTHER" id="PTHR43861:SF3">
    <property type="entry name" value="PUTATIVE (AFU_ORTHOLOGUE AFUA_2G14390)-RELATED"/>
    <property type="match status" value="1"/>
</dbReference>
<dbReference type="GO" id="GO:0016740">
    <property type="term" value="F:transferase activity"/>
    <property type="evidence" value="ECO:0007669"/>
    <property type="project" value="UniProtKB-KW"/>
</dbReference>
<dbReference type="InParanoid" id="S8DRI6"/>
<dbReference type="HOGENOM" id="CLU_037990_1_1_1"/>
<proteinExistence type="predicted"/>
<evidence type="ECO:0000313" key="2">
    <source>
        <dbReference type="EMBL" id="EPS95891.1"/>
    </source>
</evidence>
<dbReference type="CDD" id="cd02440">
    <property type="entry name" value="AdoMet_MTases"/>
    <property type="match status" value="1"/>
</dbReference>
<evidence type="ECO:0000313" key="3">
    <source>
        <dbReference type="Proteomes" id="UP000015241"/>
    </source>
</evidence>
<reference evidence="2 3" key="1">
    <citation type="journal article" date="2012" name="Science">
        <title>The Paleozoic origin of enzymatic lignin decomposition reconstructed from 31 fungal genomes.</title>
        <authorList>
            <person name="Floudas D."/>
            <person name="Binder M."/>
            <person name="Riley R."/>
            <person name="Barry K."/>
            <person name="Blanchette R.A."/>
            <person name="Henrissat B."/>
            <person name="Martinez A.T."/>
            <person name="Otillar R."/>
            <person name="Spatafora J.W."/>
            <person name="Yadav J.S."/>
            <person name="Aerts A."/>
            <person name="Benoit I."/>
            <person name="Boyd A."/>
            <person name="Carlson A."/>
            <person name="Copeland A."/>
            <person name="Coutinho P.M."/>
            <person name="de Vries R.P."/>
            <person name="Ferreira P."/>
            <person name="Findley K."/>
            <person name="Foster B."/>
            <person name="Gaskell J."/>
            <person name="Glotzer D."/>
            <person name="Gorecki P."/>
            <person name="Heitman J."/>
            <person name="Hesse C."/>
            <person name="Hori C."/>
            <person name="Igarashi K."/>
            <person name="Jurgens J.A."/>
            <person name="Kallen N."/>
            <person name="Kersten P."/>
            <person name="Kohler A."/>
            <person name="Kuees U."/>
            <person name="Kumar T.K.A."/>
            <person name="Kuo A."/>
            <person name="LaButti K."/>
            <person name="Larrondo L.F."/>
            <person name="Lindquist E."/>
            <person name="Ling A."/>
            <person name="Lombard V."/>
            <person name="Lucas S."/>
            <person name="Lundell T."/>
            <person name="Martin R."/>
            <person name="McLaughlin D.J."/>
            <person name="Morgenstern I."/>
            <person name="Morin E."/>
            <person name="Murat C."/>
            <person name="Nagy L.G."/>
            <person name="Nolan M."/>
            <person name="Ohm R.A."/>
            <person name="Patyshakuliyeva A."/>
            <person name="Rokas A."/>
            <person name="Ruiz-Duenas F.J."/>
            <person name="Sabat G."/>
            <person name="Salamov A."/>
            <person name="Samejima M."/>
            <person name="Schmutz J."/>
            <person name="Slot J.C."/>
            <person name="St John F."/>
            <person name="Stenlid J."/>
            <person name="Sun H."/>
            <person name="Sun S."/>
            <person name="Syed K."/>
            <person name="Tsang A."/>
            <person name="Wiebenga A."/>
            <person name="Young D."/>
            <person name="Pisabarro A."/>
            <person name="Eastwood D.C."/>
            <person name="Martin F."/>
            <person name="Cullen D."/>
            <person name="Grigoriev I.V."/>
            <person name="Hibbett D.S."/>
        </authorList>
    </citation>
    <scope>NUCLEOTIDE SEQUENCE</scope>
    <source>
        <strain evidence="3">FP-58527</strain>
    </source>
</reference>
<dbReference type="PANTHER" id="PTHR43861">
    <property type="entry name" value="TRANS-ACONITATE 2-METHYLTRANSFERASE-RELATED"/>
    <property type="match status" value="1"/>
</dbReference>
<dbReference type="Pfam" id="PF13489">
    <property type="entry name" value="Methyltransf_23"/>
    <property type="match status" value="1"/>
</dbReference>
<name>S8DRI6_FOMSC</name>
<dbReference type="eggNOG" id="KOG1270">
    <property type="taxonomic scope" value="Eukaryota"/>
</dbReference>